<comment type="similarity">
    <text evidence="1">Belongs to the ATP-dependent AMP-binding enzyme family.</text>
</comment>
<dbReference type="InterPro" id="IPR042099">
    <property type="entry name" value="ANL_N_sf"/>
</dbReference>
<dbReference type="PANTHER" id="PTHR43605:SF10">
    <property type="entry name" value="ACYL-COA SYNTHETASE MEDIUM CHAIN FAMILY MEMBER 3"/>
    <property type="match status" value="1"/>
</dbReference>
<dbReference type="Pfam" id="PF13193">
    <property type="entry name" value="AMP-binding_C"/>
    <property type="match status" value="1"/>
</dbReference>
<evidence type="ECO:0000313" key="7">
    <source>
        <dbReference type="EMBL" id="VAW13391.1"/>
    </source>
</evidence>
<dbReference type="Gene3D" id="3.30.300.30">
    <property type="match status" value="1"/>
</dbReference>
<dbReference type="EMBL" id="UOEL01000102">
    <property type="protein sequence ID" value="VAW13391.1"/>
    <property type="molecule type" value="Genomic_DNA"/>
</dbReference>
<dbReference type="InterPro" id="IPR000873">
    <property type="entry name" value="AMP-dep_synth/lig_dom"/>
</dbReference>
<dbReference type="InterPro" id="IPR045851">
    <property type="entry name" value="AMP-bd_C_sf"/>
</dbReference>
<protein>
    <submittedName>
        <fullName evidence="7">Acetyl-CoA synthetase</fullName>
        <ecNumber evidence="7">6.2.1.1</ecNumber>
    </submittedName>
</protein>
<evidence type="ECO:0000259" key="6">
    <source>
        <dbReference type="Pfam" id="PF13193"/>
    </source>
</evidence>
<dbReference type="GO" id="GO:0004321">
    <property type="term" value="F:fatty-acyl-CoA synthase activity"/>
    <property type="evidence" value="ECO:0007669"/>
    <property type="project" value="TreeGrafter"/>
</dbReference>
<proteinExistence type="inferred from homology"/>
<keyword evidence="2 7" id="KW-0436">Ligase</keyword>
<organism evidence="7">
    <name type="scientific">hydrothermal vent metagenome</name>
    <dbReference type="NCBI Taxonomy" id="652676"/>
    <lineage>
        <taxon>unclassified sequences</taxon>
        <taxon>metagenomes</taxon>
        <taxon>ecological metagenomes</taxon>
    </lineage>
</organism>
<dbReference type="GO" id="GO:0006633">
    <property type="term" value="P:fatty acid biosynthetic process"/>
    <property type="evidence" value="ECO:0007669"/>
    <property type="project" value="TreeGrafter"/>
</dbReference>
<dbReference type="PROSITE" id="PS00455">
    <property type="entry name" value="AMP_BINDING"/>
    <property type="match status" value="1"/>
</dbReference>
<dbReference type="InterPro" id="IPR025110">
    <property type="entry name" value="AMP-bd_C"/>
</dbReference>
<dbReference type="GO" id="GO:0006637">
    <property type="term" value="P:acyl-CoA metabolic process"/>
    <property type="evidence" value="ECO:0007669"/>
    <property type="project" value="TreeGrafter"/>
</dbReference>
<evidence type="ECO:0000256" key="4">
    <source>
        <dbReference type="ARBA" id="ARBA00022840"/>
    </source>
</evidence>
<keyword evidence="4" id="KW-0067">ATP-binding</keyword>
<evidence type="ECO:0000256" key="2">
    <source>
        <dbReference type="ARBA" id="ARBA00022598"/>
    </source>
</evidence>
<feature type="domain" description="AMP-binding enzyme C-terminal" evidence="6">
    <location>
        <begin position="458"/>
        <end position="536"/>
    </location>
</feature>
<evidence type="ECO:0000256" key="3">
    <source>
        <dbReference type="ARBA" id="ARBA00022741"/>
    </source>
</evidence>
<dbReference type="PANTHER" id="PTHR43605">
    <property type="entry name" value="ACYL-COENZYME A SYNTHETASE"/>
    <property type="match status" value="1"/>
</dbReference>
<name>A0A3B0T3Q3_9ZZZZ</name>
<dbReference type="InterPro" id="IPR051087">
    <property type="entry name" value="Mitochondrial_ACSM"/>
</dbReference>
<dbReference type="GO" id="GO:0003987">
    <property type="term" value="F:acetate-CoA ligase activity"/>
    <property type="evidence" value="ECO:0007669"/>
    <property type="project" value="UniProtKB-EC"/>
</dbReference>
<dbReference type="Gene3D" id="3.40.50.12780">
    <property type="entry name" value="N-terminal domain of ligase-like"/>
    <property type="match status" value="1"/>
</dbReference>
<dbReference type="AlphaFoldDB" id="A0A3B0T3Q3"/>
<reference evidence="7" key="1">
    <citation type="submission" date="2018-06" db="EMBL/GenBank/DDBJ databases">
        <authorList>
            <person name="Zhirakovskaya E."/>
        </authorList>
    </citation>
    <scope>NUCLEOTIDE SEQUENCE</scope>
</reference>
<dbReference type="GO" id="GO:0005524">
    <property type="term" value="F:ATP binding"/>
    <property type="evidence" value="ECO:0007669"/>
    <property type="project" value="UniProtKB-KW"/>
</dbReference>
<feature type="domain" description="AMP-dependent synthetase/ligase" evidence="5">
    <location>
        <begin position="44"/>
        <end position="396"/>
    </location>
</feature>
<dbReference type="SUPFAM" id="SSF56801">
    <property type="entry name" value="Acetyl-CoA synthetase-like"/>
    <property type="match status" value="1"/>
</dbReference>
<keyword evidence="3" id="KW-0547">Nucleotide-binding</keyword>
<dbReference type="EC" id="6.2.1.1" evidence="7"/>
<gene>
    <name evidence="7" type="ORF">MNBD_BACTEROID03-318</name>
</gene>
<accession>A0A3B0T3Q3</accession>
<evidence type="ECO:0000259" key="5">
    <source>
        <dbReference type="Pfam" id="PF00501"/>
    </source>
</evidence>
<dbReference type="Pfam" id="PF00501">
    <property type="entry name" value="AMP-binding"/>
    <property type="match status" value="1"/>
</dbReference>
<dbReference type="InterPro" id="IPR020845">
    <property type="entry name" value="AMP-binding_CS"/>
</dbReference>
<sequence>MNIKDFFKRARASIANSEYAKLATYQLEKPKYFNWVEEIFYELNVKAYPNDRALIWKHNDKEETYSFQQMYELANQLLNFMRKHGCEKGDPIYTILPLIPANWISFLTTIKGGYILMPTATNLTTRDLLYRFKTLFPKIMIADSANASKIDGAEKQFGQKIKLKIIVNGKREGWRSIDGILKEDKKAMAAETKSDDPFLYFFTSGTTGLPKVVVHTHFTYPFGHLTTSSWIGCRHGDVHYNISSPGWAKFAWSSFFAPWNTGATIFANQVASFVAKEQLEAMATYKITTFCGSPTVLRMLIQEDLSKYDLALRSSCAAGEPLNPDVIEKWKQGTGIGIRDGYGQTETTCLVGNLNGQKVKPGSMGKPTFLYDIGIYDEQGNQMPPLEEGMICIKTDATKYNGVFVNYLDDIERTNSVFKNGLYYTGDKAYKDEDGYIWFIGRNDDVIKASAYRIGPFEVESILIEHQDVVESAVVASPHDVRGYAVKAYVMLKEGVRPSKKLAGELFAFTEKSLAKYKVPRIIEFPESLPKTISGKIRRVELRAIEATNKINKIEKEHEYFHQKY</sequence>
<dbReference type="GO" id="GO:0015645">
    <property type="term" value="F:fatty acid ligase activity"/>
    <property type="evidence" value="ECO:0007669"/>
    <property type="project" value="TreeGrafter"/>
</dbReference>
<evidence type="ECO:0000256" key="1">
    <source>
        <dbReference type="ARBA" id="ARBA00006432"/>
    </source>
</evidence>